<keyword evidence="1" id="KW-0812">Transmembrane</keyword>
<evidence type="ECO:0000313" key="3">
    <source>
        <dbReference type="Proteomes" id="UP000789572"/>
    </source>
</evidence>
<keyword evidence="1" id="KW-1133">Transmembrane helix</keyword>
<keyword evidence="3" id="KW-1185">Reference proteome</keyword>
<proteinExistence type="predicted"/>
<keyword evidence="1" id="KW-0472">Membrane</keyword>
<reference evidence="2" key="1">
    <citation type="submission" date="2021-06" db="EMBL/GenBank/DDBJ databases">
        <authorList>
            <person name="Kallberg Y."/>
            <person name="Tangrot J."/>
            <person name="Rosling A."/>
        </authorList>
    </citation>
    <scope>NUCLEOTIDE SEQUENCE</scope>
    <source>
        <strain evidence="2">IA702</strain>
    </source>
</reference>
<organism evidence="2 3">
    <name type="scientific">Paraglomus occultum</name>
    <dbReference type="NCBI Taxonomy" id="144539"/>
    <lineage>
        <taxon>Eukaryota</taxon>
        <taxon>Fungi</taxon>
        <taxon>Fungi incertae sedis</taxon>
        <taxon>Mucoromycota</taxon>
        <taxon>Glomeromycotina</taxon>
        <taxon>Glomeromycetes</taxon>
        <taxon>Paraglomerales</taxon>
        <taxon>Paraglomeraceae</taxon>
        <taxon>Paraglomus</taxon>
    </lineage>
</organism>
<evidence type="ECO:0000313" key="2">
    <source>
        <dbReference type="EMBL" id="CAG8547678.1"/>
    </source>
</evidence>
<dbReference type="Proteomes" id="UP000789572">
    <property type="component" value="Unassembled WGS sequence"/>
</dbReference>
<comment type="caution">
    <text evidence="2">The sequence shown here is derived from an EMBL/GenBank/DDBJ whole genome shotgun (WGS) entry which is preliminary data.</text>
</comment>
<evidence type="ECO:0000256" key="1">
    <source>
        <dbReference type="SAM" id="Phobius"/>
    </source>
</evidence>
<feature type="transmembrane region" description="Helical" evidence="1">
    <location>
        <begin position="41"/>
        <end position="63"/>
    </location>
</feature>
<dbReference type="AlphaFoldDB" id="A0A9N9AYY4"/>
<accession>A0A9N9AYY4</accession>
<name>A0A9N9AYY4_9GLOM</name>
<protein>
    <submittedName>
        <fullName evidence="2">3730_t:CDS:1</fullName>
    </submittedName>
</protein>
<sequence>MALGKLGPEAFKQLNTRIIISKSIPDEKEEVNRQLTGTMRWFAVFTTISLCLAGWAALVAFVVKVPSDNHDPEWAKFLNVIVGVEICVAL</sequence>
<dbReference type="EMBL" id="CAJVPJ010000669">
    <property type="protein sequence ID" value="CAG8547678.1"/>
    <property type="molecule type" value="Genomic_DNA"/>
</dbReference>
<gene>
    <name evidence="2" type="ORF">POCULU_LOCUS4859</name>
</gene>